<dbReference type="Pfam" id="PF13616">
    <property type="entry name" value="Rotamase_3"/>
    <property type="match status" value="1"/>
</dbReference>
<dbReference type="InterPro" id="IPR046357">
    <property type="entry name" value="PPIase_dom_sf"/>
</dbReference>
<dbReference type="SUPFAM" id="SSF54534">
    <property type="entry name" value="FKBP-like"/>
    <property type="match status" value="2"/>
</dbReference>
<dbReference type="PANTHER" id="PTHR47245:SF2">
    <property type="entry name" value="PEPTIDYL-PROLYL CIS-TRANS ISOMERASE HP_0175-RELATED"/>
    <property type="match status" value="1"/>
</dbReference>
<dbReference type="InterPro" id="IPR000297">
    <property type="entry name" value="PPIase_PpiC"/>
</dbReference>
<dbReference type="EC" id="5.2.1.8" evidence="2"/>
<feature type="domain" description="PpiC" evidence="1">
    <location>
        <begin position="227"/>
        <end position="330"/>
    </location>
</feature>
<dbReference type="PANTHER" id="PTHR47245">
    <property type="entry name" value="PEPTIDYLPROLYL ISOMERASE"/>
    <property type="match status" value="1"/>
</dbReference>
<organism evidence="2">
    <name type="scientific">hydrothermal vent metagenome</name>
    <dbReference type="NCBI Taxonomy" id="652676"/>
    <lineage>
        <taxon>unclassified sequences</taxon>
        <taxon>metagenomes</taxon>
        <taxon>ecological metagenomes</taxon>
    </lineage>
</organism>
<evidence type="ECO:0000259" key="1">
    <source>
        <dbReference type="PROSITE" id="PS50198"/>
    </source>
</evidence>
<feature type="domain" description="PpiC" evidence="1">
    <location>
        <begin position="122"/>
        <end position="222"/>
    </location>
</feature>
<keyword evidence="2" id="KW-0413">Isomerase</keyword>
<gene>
    <name evidence="2" type="ORF">MNBD_BACTEROID01-198</name>
</gene>
<dbReference type="EMBL" id="UOEP01000097">
    <property type="protein sequence ID" value="VAW19330.1"/>
    <property type="molecule type" value="Genomic_DNA"/>
</dbReference>
<reference evidence="2" key="1">
    <citation type="submission" date="2018-06" db="EMBL/GenBank/DDBJ databases">
        <authorList>
            <person name="Zhirakovskaya E."/>
        </authorList>
    </citation>
    <scope>NUCLEOTIDE SEQUENCE</scope>
</reference>
<dbReference type="InterPro" id="IPR050245">
    <property type="entry name" value="PrsA_foldase"/>
</dbReference>
<dbReference type="PROSITE" id="PS50198">
    <property type="entry name" value="PPIC_PPIASE_2"/>
    <property type="match status" value="2"/>
</dbReference>
<dbReference type="Gene3D" id="3.10.50.40">
    <property type="match status" value="2"/>
</dbReference>
<name>A0A3B0TRJ2_9ZZZZ</name>
<dbReference type="GO" id="GO:0003755">
    <property type="term" value="F:peptidyl-prolyl cis-trans isomerase activity"/>
    <property type="evidence" value="ECO:0007669"/>
    <property type="project" value="UniProtKB-EC"/>
</dbReference>
<evidence type="ECO:0000313" key="2">
    <source>
        <dbReference type="EMBL" id="VAW19330.1"/>
    </source>
</evidence>
<dbReference type="Pfam" id="PF00639">
    <property type="entry name" value="Rotamase"/>
    <property type="match status" value="1"/>
</dbReference>
<proteinExistence type="predicted"/>
<accession>A0A3B0TRJ2</accession>
<sequence>MKNIVALIVFFLGSPGLLSAQTDDEIILTIGNNKYSTEEFVRIYEKNNNNLFDDSEKKTPKEYMELFINYKLKVLEAERLKMDTAKAFIDELSGYRDELAAPYLADITYNADMVEETYQRMKTEVKASHILVSLNKDATDTLAAYRKAIKIRGEILNGKKFEDAAVEYSNDPSAKINKGNLGYFSAFQMVYPFENAAFTTPIGSISMPVRTMFGYHLIKVVDKRPSKGRIKVAHIMKMFPKNASEEMKASLKTQIDSLYMLLKQGADFGELAKTNSDDKRSSNQGGELPWFNSSRMIPEFAEQAFALKKNGNISKPFLTPFGYHIIKRIDYREVPPFEKVKKEIEGRIKKDPERSQYNQKMFINRFKKEYNFKVFDANLDTFLAYLENTYKEGLTSPEISGKDSILDKALFELNNLQFNADIFGQYIKGQTVNKEAKGLHSELMKHFDAWVDKEVIDYEDRILEQKYPEFRYLMKEYYDGILLFNLSDSKIWAFATRDSVGLRDYYEKHKGKYSWGERFKGYIIKCKDQETKDEVDKFFAAGIPVNEILSEINKADKKVSIEEGAWEKNSNPIVDYFVWDGKKPKDFKEGLEFIRGDKIGPEPKTLEDARGLYISDYQNFLEEKWVKELRKKYKIKVNKKVLKTIKSV</sequence>
<dbReference type="AlphaFoldDB" id="A0A3B0TRJ2"/>
<protein>
    <submittedName>
        <fullName evidence="2">Survival protein SurA (Peptidyl-prolyl cis-trans isomerase SurA)</fullName>
        <ecNumber evidence="2">5.2.1.8</ecNumber>
    </submittedName>
</protein>